<feature type="domain" description="Haemolysin activator HlyB C-terminal" evidence="1">
    <location>
        <begin position="116"/>
        <end position="423"/>
    </location>
</feature>
<evidence type="ECO:0000259" key="1">
    <source>
        <dbReference type="Pfam" id="PF03865"/>
    </source>
</evidence>
<evidence type="ECO:0000313" key="2">
    <source>
        <dbReference type="EMBL" id="NNU41897.1"/>
    </source>
</evidence>
<organism evidence="2 3">
    <name type="scientific">Ramlibacter montanisoli</name>
    <dbReference type="NCBI Taxonomy" id="2732512"/>
    <lineage>
        <taxon>Bacteria</taxon>
        <taxon>Pseudomonadati</taxon>
        <taxon>Pseudomonadota</taxon>
        <taxon>Betaproteobacteria</taxon>
        <taxon>Burkholderiales</taxon>
        <taxon>Comamonadaceae</taxon>
        <taxon>Ramlibacter</taxon>
    </lineage>
</organism>
<keyword evidence="3" id="KW-1185">Reference proteome</keyword>
<gene>
    <name evidence="2" type="ORF">HK415_00070</name>
</gene>
<dbReference type="EMBL" id="JABFCS010000001">
    <property type="protein sequence ID" value="NNU41897.1"/>
    <property type="molecule type" value="Genomic_DNA"/>
</dbReference>
<protein>
    <submittedName>
        <fullName evidence="2">ShlB/FhaC/HecB family hemolysin secretion/activation protein</fullName>
    </submittedName>
</protein>
<dbReference type="Pfam" id="PF03865">
    <property type="entry name" value="ShlB"/>
    <property type="match status" value="1"/>
</dbReference>
<dbReference type="GO" id="GO:0046819">
    <property type="term" value="P:protein secretion by the type V secretion system"/>
    <property type="evidence" value="ECO:0007669"/>
    <property type="project" value="TreeGrafter"/>
</dbReference>
<dbReference type="GO" id="GO:0098046">
    <property type="term" value="C:type V protein secretion system complex"/>
    <property type="evidence" value="ECO:0007669"/>
    <property type="project" value="TreeGrafter"/>
</dbReference>
<dbReference type="RefSeq" id="WP_171556315.1">
    <property type="nucleotide sequence ID" value="NZ_JABFCS010000001.1"/>
</dbReference>
<sequence>MRPTATLETLQQATAALEAELRTRGFGLHRVALPPQEMGDTVKLQIVKFVLGKVAIEGSRIYDTDNVRRTLPELREGESPNFRTLAIQTAIANENPNKQVQVGLRESEEPDRIDATITVREQRPWTAGVSLSNAGSEATGQDRFTVSLGHTNLFNRDHQFIGAYTTSFERHEDVKQLGLAYRIPLYALGSVVGASYTRSDVVGNFGTFTSTGAGHTFGLNYTLYLPPKGGRRSYVTAGIEDKVFDAALVNGALIDQADRRSRPLTLGYTARTETDAAVWGYNVDLAWNTGSGRNNDLASYQTEDPRIDTVRWKALRGTASYSAPLATTWLWTARGMVQYSPDVLIAGEQFGIGGISSVRGTELERPVTGDQGISGTLELTTPELEPGWRLLGFVDAGYVRNNTPDFVLNPRSDRLASIGVGTRYVRGPFSLAIDYGTLVLGSRVPLSVNSGSPRKGDDRFYITLAYRL</sequence>
<dbReference type="InterPro" id="IPR005565">
    <property type="entry name" value="Hemolysn_activator_HlyB_C"/>
</dbReference>
<reference evidence="2 3" key="2">
    <citation type="submission" date="2020-06" db="EMBL/GenBank/DDBJ databases">
        <title>Ramlibacter rhizophilus sp. nov., isolated from rhizosphere soil of national flower Mugunghwa from South Korea.</title>
        <authorList>
            <person name="Zheng-Fei Y."/>
            <person name="Huan T."/>
        </authorList>
    </citation>
    <scope>NUCLEOTIDE SEQUENCE [LARGE SCALE GENOMIC DNA]</scope>
    <source>
        <strain evidence="2 3">B156</strain>
    </source>
</reference>
<dbReference type="Gene3D" id="2.40.160.50">
    <property type="entry name" value="membrane protein fhac: a member of the omp85/tpsb transporter family"/>
    <property type="match status" value="1"/>
</dbReference>
<dbReference type="GO" id="GO:0008320">
    <property type="term" value="F:protein transmembrane transporter activity"/>
    <property type="evidence" value="ECO:0007669"/>
    <property type="project" value="TreeGrafter"/>
</dbReference>
<accession>A0A849K787</accession>
<dbReference type="Proteomes" id="UP000552954">
    <property type="component" value="Unassembled WGS sequence"/>
</dbReference>
<comment type="caution">
    <text evidence="2">The sequence shown here is derived from an EMBL/GenBank/DDBJ whole genome shotgun (WGS) entry which is preliminary data.</text>
</comment>
<name>A0A849K787_9BURK</name>
<proteinExistence type="predicted"/>
<dbReference type="AlphaFoldDB" id="A0A849K787"/>
<dbReference type="PANTHER" id="PTHR34597">
    <property type="entry name" value="SLR1661 PROTEIN"/>
    <property type="match status" value="1"/>
</dbReference>
<dbReference type="InterPro" id="IPR051544">
    <property type="entry name" value="TPS_OM_transporter"/>
</dbReference>
<dbReference type="PANTHER" id="PTHR34597:SF6">
    <property type="entry name" value="BLR6126 PROTEIN"/>
    <property type="match status" value="1"/>
</dbReference>
<evidence type="ECO:0000313" key="3">
    <source>
        <dbReference type="Proteomes" id="UP000552954"/>
    </source>
</evidence>
<reference evidence="2 3" key="1">
    <citation type="submission" date="2020-05" db="EMBL/GenBank/DDBJ databases">
        <authorList>
            <person name="Khan S.A."/>
            <person name="Jeon C.O."/>
            <person name="Chun B.H."/>
        </authorList>
    </citation>
    <scope>NUCLEOTIDE SEQUENCE [LARGE SCALE GENOMIC DNA]</scope>
    <source>
        <strain evidence="2 3">B156</strain>
    </source>
</reference>